<organism evidence="2">
    <name type="scientific">Caldiarchaeum subterraneum</name>
    <dbReference type="NCBI Taxonomy" id="311458"/>
    <lineage>
        <taxon>Archaea</taxon>
        <taxon>Nitrososphaerota</taxon>
        <taxon>Candidatus Caldarchaeales</taxon>
        <taxon>Candidatus Caldarchaeaceae</taxon>
        <taxon>Candidatus Caldarchaeum</taxon>
    </lineage>
</organism>
<dbReference type="PANTHER" id="PTHR43475:SF3">
    <property type="entry name" value="TRANSLATION INITIATION FACTOR EIF-2B SUBUNIT FAMILY PROTEIN (AFU_ORTHOLOGUE AFUA_2G14290)"/>
    <property type="match status" value="1"/>
</dbReference>
<dbReference type="Gene3D" id="3.40.50.10470">
    <property type="entry name" value="Translation initiation factor eif-2b, domain 2"/>
    <property type="match status" value="1"/>
</dbReference>
<dbReference type="PANTHER" id="PTHR43475">
    <property type="entry name" value="METHYLTHIORIBOSE-1-PHOSPHATE ISOMERASE"/>
    <property type="match status" value="1"/>
</dbReference>
<dbReference type="GO" id="GO:0019509">
    <property type="term" value="P:L-methionine salvage from methylthioadenosine"/>
    <property type="evidence" value="ECO:0007669"/>
    <property type="project" value="TreeGrafter"/>
</dbReference>
<proteinExistence type="inferred from homology"/>
<evidence type="ECO:0000256" key="1">
    <source>
        <dbReference type="RuleBase" id="RU003814"/>
    </source>
</evidence>
<dbReference type="InterPro" id="IPR000649">
    <property type="entry name" value="IF-2B-related"/>
</dbReference>
<sequence length="272" mass="30159">MKALEIVEGIVGERRRGSTALAWMVLEAYRKIAEESDNLQRDVPPLSDRIAKARPAMPLVKRFNDEVLKRVKRYEFDEIVEACRQVETAYRMNVEKLVENAEKQLAGCKTITTISHSGTVLNILKKVDTVRDVFVLESRPLREGLIMASELKRLKRVTVCVDAAAGYAVDASEAALVGGDALFPDGSFAGKVGVRPLALLAKEAGKPFYVACDTWKYAERFENEHGPAEEVSAENGLSVFNPVFEKVGKEHVYMYLTEKGAVKPDAVKDVVI</sequence>
<dbReference type="InterPro" id="IPR037171">
    <property type="entry name" value="NagB/RpiA_transferase-like"/>
</dbReference>
<dbReference type="SUPFAM" id="SSF100950">
    <property type="entry name" value="NagB/RpiA/CoA transferase-like"/>
    <property type="match status" value="1"/>
</dbReference>
<dbReference type="AlphaFoldDB" id="A0A7C5LD09"/>
<dbReference type="EMBL" id="DRWN01000055">
    <property type="protein sequence ID" value="HHK68781.1"/>
    <property type="molecule type" value="Genomic_DNA"/>
</dbReference>
<reference evidence="2" key="1">
    <citation type="journal article" date="2020" name="mSystems">
        <title>Genome- and Community-Level Interaction Insights into Carbon Utilization and Element Cycling Functions of Hydrothermarchaeota in Hydrothermal Sediment.</title>
        <authorList>
            <person name="Zhou Z."/>
            <person name="Liu Y."/>
            <person name="Xu W."/>
            <person name="Pan J."/>
            <person name="Luo Z.H."/>
            <person name="Li M."/>
        </authorList>
    </citation>
    <scope>NUCLEOTIDE SEQUENCE [LARGE SCALE GENOMIC DNA]</scope>
    <source>
        <strain evidence="2">SpSt-1056</strain>
    </source>
</reference>
<evidence type="ECO:0008006" key="3">
    <source>
        <dbReference type="Google" id="ProtNLM"/>
    </source>
</evidence>
<comment type="similarity">
    <text evidence="1">Belongs to the eIF-2B alpha/beta/delta subunits family.</text>
</comment>
<gene>
    <name evidence="2" type="ORF">ENM11_06490</name>
</gene>
<protein>
    <recommendedName>
        <fullName evidence="3">Translation initiation factor eIF-2B</fullName>
    </recommendedName>
</protein>
<accession>A0A7C5LD09</accession>
<comment type="caution">
    <text evidence="2">The sequence shown here is derived from an EMBL/GenBank/DDBJ whole genome shotgun (WGS) entry which is preliminary data.</text>
</comment>
<evidence type="ECO:0000313" key="2">
    <source>
        <dbReference type="EMBL" id="HHK68781.1"/>
    </source>
</evidence>
<name>A0A7C5LD09_CALS0</name>
<dbReference type="Pfam" id="PF01008">
    <property type="entry name" value="IF-2B"/>
    <property type="match status" value="1"/>
</dbReference>
<dbReference type="InterPro" id="IPR042529">
    <property type="entry name" value="IF_2B-like_C"/>
</dbReference>
<dbReference type="GO" id="GO:0046523">
    <property type="term" value="F:S-methyl-5-thioribose-1-phosphate isomerase activity"/>
    <property type="evidence" value="ECO:0007669"/>
    <property type="project" value="TreeGrafter"/>
</dbReference>